<dbReference type="InterPro" id="IPR000792">
    <property type="entry name" value="Tscrpt_reg_LuxR_C"/>
</dbReference>
<dbReference type="Gene3D" id="1.10.10.10">
    <property type="entry name" value="Winged helix-like DNA-binding domain superfamily/Winged helix DNA-binding domain"/>
    <property type="match status" value="1"/>
</dbReference>
<feature type="domain" description="HTH luxR-type" evidence="3">
    <location>
        <begin position="842"/>
        <end position="907"/>
    </location>
</feature>
<dbReference type="PROSITE" id="PS00622">
    <property type="entry name" value="HTH_LUXR_1"/>
    <property type="match status" value="1"/>
</dbReference>
<keyword evidence="1" id="KW-0547">Nucleotide-binding</keyword>
<dbReference type="Pfam" id="PF00196">
    <property type="entry name" value="GerE"/>
    <property type="match status" value="1"/>
</dbReference>
<dbReference type="SUPFAM" id="SSF52540">
    <property type="entry name" value="P-loop containing nucleoside triphosphate hydrolases"/>
    <property type="match status" value="1"/>
</dbReference>
<evidence type="ECO:0000256" key="1">
    <source>
        <dbReference type="ARBA" id="ARBA00022741"/>
    </source>
</evidence>
<dbReference type="SUPFAM" id="SSF48452">
    <property type="entry name" value="TPR-like"/>
    <property type="match status" value="1"/>
</dbReference>
<dbReference type="SMART" id="SM00421">
    <property type="entry name" value="HTH_LUXR"/>
    <property type="match status" value="1"/>
</dbReference>
<dbReference type="Gene3D" id="3.40.50.300">
    <property type="entry name" value="P-loop containing nucleotide triphosphate hydrolases"/>
    <property type="match status" value="1"/>
</dbReference>
<dbReference type="Gene3D" id="1.25.40.10">
    <property type="entry name" value="Tetratricopeptide repeat domain"/>
    <property type="match status" value="1"/>
</dbReference>
<dbReference type="RefSeq" id="WP_086782951.1">
    <property type="nucleotide sequence ID" value="NZ_JAGIOO010000001.1"/>
</dbReference>
<comment type="caution">
    <text evidence="4">The sequence shown here is derived from an EMBL/GenBank/DDBJ whole genome shotgun (WGS) entry which is preliminary data.</text>
</comment>
<reference evidence="4 5" key="1">
    <citation type="submission" date="2021-03" db="EMBL/GenBank/DDBJ databases">
        <title>Sequencing the genomes of 1000 actinobacteria strains.</title>
        <authorList>
            <person name="Klenk H.-P."/>
        </authorList>
    </citation>
    <scope>NUCLEOTIDE SEQUENCE [LARGE SCALE GENOMIC DNA]</scope>
    <source>
        <strain evidence="4 5">DSM 44580</strain>
    </source>
</reference>
<proteinExistence type="predicted"/>
<dbReference type="InterPro" id="IPR041664">
    <property type="entry name" value="AAA_16"/>
</dbReference>
<dbReference type="GO" id="GO:0003677">
    <property type="term" value="F:DNA binding"/>
    <property type="evidence" value="ECO:0007669"/>
    <property type="project" value="UniProtKB-KW"/>
</dbReference>
<accession>A0ABS5ADI1</accession>
<dbReference type="SUPFAM" id="SSF46894">
    <property type="entry name" value="C-terminal effector domain of the bipartite response regulators"/>
    <property type="match status" value="1"/>
</dbReference>
<dbReference type="Pfam" id="PF13191">
    <property type="entry name" value="AAA_16"/>
    <property type="match status" value="1"/>
</dbReference>
<dbReference type="InterPro" id="IPR027417">
    <property type="entry name" value="P-loop_NTPase"/>
</dbReference>
<evidence type="ECO:0000313" key="5">
    <source>
        <dbReference type="Proteomes" id="UP001519363"/>
    </source>
</evidence>
<dbReference type="EMBL" id="JAGIOO010000001">
    <property type="protein sequence ID" value="MBP2474641.1"/>
    <property type="molecule type" value="Genomic_DNA"/>
</dbReference>
<dbReference type="InterPro" id="IPR036388">
    <property type="entry name" value="WH-like_DNA-bd_sf"/>
</dbReference>
<keyword evidence="4" id="KW-0238">DNA-binding</keyword>
<name>A0ABS5ADI1_9PSEU</name>
<dbReference type="SMART" id="SM00382">
    <property type="entry name" value="AAA"/>
    <property type="match status" value="1"/>
</dbReference>
<dbReference type="PANTHER" id="PTHR16305">
    <property type="entry name" value="TESTICULAR SOLUBLE ADENYLYL CYCLASE"/>
    <property type="match status" value="1"/>
</dbReference>
<keyword evidence="5" id="KW-1185">Reference proteome</keyword>
<dbReference type="PROSITE" id="PS50043">
    <property type="entry name" value="HTH_LUXR_2"/>
    <property type="match status" value="1"/>
</dbReference>
<dbReference type="InterPro" id="IPR003593">
    <property type="entry name" value="AAA+_ATPase"/>
</dbReference>
<dbReference type="CDD" id="cd06170">
    <property type="entry name" value="LuxR_C_like"/>
    <property type="match status" value="1"/>
</dbReference>
<evidence type="ECO:0000259" key="3">
    <source>
        <dbReference type="PROSITE" id="PS50043"/>
    </source>
</evidence>
<dbReference type="PRINTS" id="PR00038">
    <property type="entry name" value="HTHLUXR"/>
</dbReference>
<sequence>MDLVGRAVELNAVDELLALAHAGHGTSVLLRGPSGVGKSALLHAVLARARAAGDLVLAASADRWEADFPLCLLRQLFSERLLGRELSQGRELTSVGARYAGVPAAAVRSLGRHDSRYLPYNAVDELFRVAMSLSESRPLVLAVDDLHWADPASARWLAYLLRRIAGERVLVLGTTAPAEAWPADLADRFAHHVVVDGLSTQDVTTIARAALGPGIGEGVGPACHTATAGNPFLLHALLRGLRQAGDRPDVNAVRQLMERPPAEIVTWLRLVLAEIGQGAAELAGTVAALGTEVELDLAGAIRGLSAERAARLADSLTDAGLLSWHAGRIGLRQPLVRAAAVADLSQEARHLVHGGAARLLHARGAEAERVAAELLRAGPLGEPWAAEVLAQAALEAVAAGRAGHAVRYLRAALREQLDPRQRAGLLVRLASVLSHLDTDGAVAALRRALSLSAEPGQRAEIARQLTGLLCLSAKPQDGLRLLRELAEQAADPVVERALGVGGALLALLHSSDAAAQLGQPSPDGLAPVLWSVRALLTGTDRERVLAGACGAGPVSVLALAVAGATECAAAEAETLVAEAGSPADTAFALAARAEAAYRLGRLARCREDARACLAALGRFGPRYAHGLAVLAATRLADTMAETGDLDGAHRVYEEVLAAGPPPGGLAGVWLLAGRGRLRIAAGTPAEGVEDLLCAGRRLDAWRLPNPAVLPWRSGAAIGLAALGRLGTAKALAAEELELARAWGAPQAVGVALRVSGVLARGSAAVDLLREACAVLAPAQAPLEHARALADLGTALRKTNQLTEAREQLRLAGALAQECGATVVDRRIRAELRVAGARPRRQAHSGLAALTPTELRVTSLAAQGLSNREIAARLFVVRRTVELHLSSAYRKLGITSRSELPRRVGEGPRPAR</sequence>
<keyword evidence="2" id="KW-0067">ATP-binding</keyword>
<dbReference type="InterPro" id="IPR016032">
    <property type="entry name" value="Sig_transdc_resp-reg_C-effctor"/>
</dbReference>
<evidence type="ECO:0000313" key="4">
    <source>
        <dbReference type="EMBL" id="MBP2474641.1"/>
    </source>
</evidence>
<organism evidence="4 5">
    <name type="scientific">Crossiella equi</name>
    <dbReference type="NCBI Taxonomy" id="130796"/>
    <lineage>
        <taxon>Bacteria</taxon>
        <taxon>Bacillati</taxon>
        <taxon>Actinomycetota</taxon>
        <taxon>Actinomycetes</taxon>
        <taxon>Pseudonocardiales</taxon>
        <taxon>Pseudonocardiaceae</taxon>
        <taxon>Crossiella</taxon>
    </lineage>
</organism>
<protein>
    <submittedName>
        <fullName evidence="4">DNA-binding CsgD family transcriptional regulator</fullName>
    </submittedName>
</protein>
<dbReference type="InterPro" id="IPR011990">
    <property type="entry name" value="TPR-like_helical_dom_sf"/>
</dbReference>
<evidence type="ECO:0000256" key="2">
    <source>
        <dbReference type="ARBA" id="ARBA00022840"/>
    </source>
</evidence>
<gene>
    <name evidence="4" type="ORF">JOF53_003513</name>
</gene>
<dbReference type="PANTHER" id="PTHR16305:SF35">
    <property type="entry name" value="TRANSCRIPTIONAL ACTIVATOR DOMAIN"/>
    <property type="match status" value="1"/>
</dbReference>
<dbReference type="Proteomes" id="UP001519363">
    <property type="component" value="Unassembled WGS sequence"/>
</dbReference>